<feature type="compositionally biased region" description="Polar residues" evidence="1">
    <location>
        <begin position="56"/>
        <end position="74"/>
    </location>
</feature>
<comment type="caution">
    <text evidence="2">The sequence shown here is derived from an EMBL/GenBank/DDBJ whole genome shotgun (WGS) entry which is preliminary data.</text>
</comment>
<dbReference type="Pfam" id="PF03646">
    <property type="entry name" value="FlaG"/>
    <property type="match status" value="1"/>
</dbReference>
<protein>
    <submittedName>
        <fullName evidence="2">Flagellar biosynthesis protein FlaG</fullName>
    </submittedName>
</protein>
<keyword evidence="3" id="KW-1185">Reference proteome</keyword>
<dbReference type="EMBL" id="PVNO01000013">
    <property type="protein sequence ID" value="PRO69995.1"/>
    <property type="molecule type" value="Genomic_DNA"/>
</dbReference>
<dbReference type="Proteomes" id="UP000239539">
    <property type="component" value="Unassembled WGS sequence"/>
</dbReference>
<organism evidence="2 3">
    <name type="scientific">Alteromonas gracilis</name>
    <dbReference type="NCBI Taxonomy" id="1479524"/>
    <lineage>
        <taxon>Bacteria</taxon>
        <taxon>Pseudomonadati</taxon>
        <taxon>Pseudomonadota</taxon>
        <taxon>Gammaproteobacteria</taxon>
        <taxon>Alteromonadales</taxon>
        <taxon>Alteromonadaceae</taxon>
        <taxon>Alteromonas/Salinimonas group</taxon>
        <taxon>Alteromonas</taxon>
    </lineage>
</organism>
<feature type="region of interest" description="Disordered" evidence="1">
    <location>
        <begin position="33"/>
        <end position="82"/>
    </location>
</feature>
<dbReference type="SUPFAM" id="SSF160214">
    <property type="entry name" value="FlaG-like"/>
    <property type="match status" value="1"/>
</dbReference>
<dbReference type="Gene3D" id="3.30.160.170">
    <property type="entry name" value="FlaG-like"/>
    <property type="match status" value="1"/>
</dbReference>
<evidence type="ECO:0000256" key="1">
    <source>
        <dbReference type="SAM" id="MobiDB-lite"/>
    </source>
</evidence>
<dbReference type="RefSeq" id="WP_105930238.1">
    <property type="nucleotide sequence ID" value="NZ_PVNO01000013.1"/>
</dbReference>
<evidence type="ECO:0000313" key="2">
    <source>
        <dbReference type="EMBL" id="PRO69995.1"/>
    </source>
</evidence>
<dbReference type="InterPro" id="IPR005186">
    <property type="entry name" value="FlaG"/>
</dbReference>
<keyword evidence="2" id="KW-0966">Cell projection</keyword>
<dbReference type="PANTHER" id="PTHR37166">
    <property type="entry name" value="PROTEIN FLAG"/>
    <property type="match status" value="1"/>
</dbReference>
<dbReference type="InterPro" id="IPR035924">
    <property type="entry name" value="FlaG-like_sf"/>
</dbReference>
<accession>A0ABX5CQY6</accession>
<name>A0ABX5CQY6_9ALTE</name>
<sequence length="162" mass="17817">MEIQNTQVGQVFASLAPKNSEVVEADIQNKTAVLESSEPATSSDTRRGNTRLAIDESNNTERQQILSQGSQAQADKSEEERNGIELDDAVAKVESFLKVQNRDLAFTIDENTNRSVVTVKDSKSGDVIRQIPSEEVLKLADRIQELQQDVGDSVGVFINNQV</sequence>
<evidence type="ECO:0000313" key="3">
    <source>
        <dbReference type="Proteomes" id="UP000239539"/>
    </source>
</evidence>
<reference evidence="3" key="1">
    <citation type="journal article" date="2020" name="Int. J. Syst. Evol. Microbiol.">
        <title>Alteromonas alba sp. nov., a marine bacterium isolated from the seawater of the West Pacific Ocean.</title>
        <authorList>
            <person name="Sun C."/>
            <person name="Wu Y.-H."/>
            <person name="Xamxidin M."/>
            <person name="Cheng H."/>
            <person name="Xu X.-W."/>
        </authorList>
    </citation>
    <scope>NUCLEOTIDE SEQUENCE [LARGE SCALE GENOMIC DNA]</scope>
    <source>
        <strain evidence="3">9a2</strain>
    </source>
</reference>
<dbReference type="PANTHER" id="PTHR37166:SF1">
    <property type="entry name" value="PROTEIN FLAG"/>
    <property type="match status" value="1"/>
</dbReference>
<keyword evidence="2" id="KW-0969">Cilium</keyword>
<gene>
    <name evidence="2" type="ORF">C6Y39_05105</name>
</gene>
<keyword evidence="2" id="KW-0282">Flagellum</keyword>
<proteinExistence type="predicted"/>